<comment type="caution">
    <text evidence="1">The sequence shown here is derived from an EMBL/GenBank/DDBJ whole genome shotgun (WGS) entry which is preliminary data.</text>
</comment>
<evidence type="ECO:0000313" key="1">
    <source>
        <dbReference type="EMBL" id="KAA8493297.1"/>
    </source>
</evidence>
<sequence>MEMMRLARTEYEVLIARRRLSMALSSRYHTERVMEPGDHAKIYRFRMRLLEGPYALKDIDITWKMAVLDDDVLQHVNRALEERAAEEEIERVVVKRRQQDGPVKPSEL</sequence>
<organism evidence="1 2">
    <name type="scientific">Porphyridium purpureum</name>
    <name type="common">Red alga</name>
    <name type="synonym">Porphyridium cruentum</name>
    <dbReference type="NCBI Taxonomy" id="35688"/>
    <lineage>
        <taxon>Eukaryota</taxon>
        <taxon>Rhodophyta</taxon>
        <taxon>Bangiophyceae</taxon>
        <taxon>Porphyridiales</taxon>
        <taxon>Porphyridiaceae</taxon>
        <taxon>Porphyridium</taxon>
    </lineage>
</organism>
<keyword evidence="2" id="KW-1185">Reference proteome</keyword>
<proteinExistence type="predicted"/>
<reference evidence="2" key="1">
    <citation type="journal article" date="2019" name="Nat. Commun.">
        <title>Expansion of phycobilisome linker gene families in mesophilic red algae.</title>
        <authorList>
            <person name="Lee J."/>
            <person name="Kim D."/>
            <person name="Bhattacharya D."/>
            <person name="Yoon H.S."/>
        </authorList>
    </citation>
    <scope>NUCLEOTIDE SEQUENCE [LARGE SCALE GENOMIC DNA]</scope>
    <source>
        <strain evidence="2">CCMP 1328</strain>
    </source>
</reference>
<evidence type="ECO:0000313" key="2">
    <source>
        <dbReference type="Proteomes" id="UP000324585"/>
    </source>
</evidence>
<dbReference type="Proteomes" id="UP000324585">
    <property type="component" value="Unassembled WGS sequence"/>
</dbReference>
<gene>
    <name evidence="1" type="ORF">FVE85_8742</name>
</gene>
<name>A0A5J4YS86_PORPP</name>
<protein>
    <submittedName>
        <fullName evidence="1">Uncharacterized protein</fullName>
    </submittedName>
</protein>
<accession>A0A5J4YS86</accession>
<dbReference type="EMBL" id="VRMN01000007">
    <property type="protein sequence ID" value="KAA8493297.1"/>
    <property type="molecule type" value="Genomic_DNA"/>
</dbReference>
<dbReference type="AlphaFoldDB" id="A0A5J4YS86"/>